<dbReference type="OrthoDB" id="8300647at2759"/>
<dbReference type="InterPro" id="IPR029526">
    <property type="entry name" value="PGBD"/>
</dbReference>
<dbReference type="AlphaFoldDB" id="A0A8K0G2R7"/>
<dbReference type="EMBL" id="VTPC01090256">
    <property type="protein sequence ID" value="KAF2883891.1"/>
    <property type="molecule type" value="Genomic_DNA"/>
</dbReference>
<organism evidence="3 4">
    <name type="scientific">Ignelater luminosus</name>
    <name type="common">Cucubano</name>
    <name type="synonym">Pyrophorus luminosus</name>
    <dbReference type="NCBI Taxonomy" id="2038154"/>
    <lineage>
        <taxon>Eukaryota</taxon>
        <taxon>Metazoa</taxon>
        <taxon>Ecdysozoa</taxon>
        <taxon>Arthropoda</taxon>
        <taxon>Hexapoda</taxon>
        <taxon>Insecta</taxon>
        <taxon>Pterygota</taxon>
        <taxon>Neoptera</taxon>
        <taxon>Endopterygota</taxon>
        <taxon>Coleoptera</taxon>
        <taxon>Polyphaga</taxon>
        <taxon>Elateriformia</taxon>
        <taxon>Elateroidea</taxon>
        <taxon>Elateridae</taxon>
        <taxon>Agrypninae</taxon>
        <taxon>Pyrophorini</taxon>
        <taxon>Ignelater</taxon>
    </lineage>
</organism>
<keyword evidence="4" id="KW-1185">Reference proteome</keyword>
<evidence type="ECO:0000256" key="1">
    <source>
        <dbReference type="SAM" id="MobiDB-lite"/>
    </source>
</evidence>
<evidence type="ECO:0000313" key="3">
    <source>
        <dbReference type="EMBL" id="KAF2883891.1"/>
    </source>
</evidence>
<dbReference type="Proteomes" id="UP000801492">
    <property type="component" value="Unassembled WGS sequence"/>
</dbReference>
<dbReference type="Pfam" id="PF13843">
    <property type="entry name" value="DDE_Tnp_1_7"/>
    <property type="match status" value="1"/>
</dbReference>
<accession>A0A8K0G2R7</accession>
<feature type="domain" description="PiggyBac transposable element-derived protein" evidence="2">
    <location>
        <begin position="54"/>
        <end position="176"/>
    </location>
</feature>
<feature type="region of interest" description="Disordered" evidence="1">
    <location>
        <begin position="25"/>
        <end position="62"/>
    </location>
</feature>
<evidence type="ECO:0000259" key="2">
    <source>
        <dbReference type="Pfam" id="PF13843"/>
    </source>
</evidence>
<dbReference type="PANTHER" id="PTHR47272">
    <property type="entry name" value="DDE_TNP_1_7 DOMAIN-CONTAINING PROTEIN"/>
    <property type="match status" value="1"/>
</dbReference>
<sequence length="186" mass="21591">MTNKYLTDKKLKEILANLSESKDDFDIEKGDDEESERSRKEKFYIKPTRNRVEDEDQQSAKKEDLENQIMRNLKKEAKELKGKVYFDNFYMSIPLAVYLTKCEIHRLGTVRRPRIPNCKPLSDKEMAIEKCGTSQKFAADIDGVEISSVIWKDNKTVTLLSSFAGELPFSQVKRFDKIAMKTIAHE</sequence>
<evidence type="ECO:0000313" key="4">
    <source>
        <dbReference type="Proteomes" id="UP000801492"/>
    </source>
</evidence>
<comment type="caution">
    <text evidence="3">The sequence shown here is derived from an EMBL/GenBank/DDBJ whole genome shotgun (WGS) entry which is preliminary data.</text>
</comment>
<gene>
    <name evidence="3" type="ORF">ILUMI_22276</name>
</gene>
<protein>
    <recommendedName>
        <fullName evidence="2">PiggyBac transposable element-derived protein domain-containing protein</fullName>
    </recommendedName>
</protein>
<proteinExistence type="predicted"/>
<name>A0A8K0G2R7_IGNLU</name>
<reference evidence="3" key="1">
    <citation type="submission" date="2019-08" db="EMBL/GenBank/DDBJ databases">
        <title>The genome of the North American firefly Photinus pyralis.</title>
        <authorList>
            <consortium name="Photinus pyralis genome working group"/>
            <person name="Fallon T.R."/>
            <person name="Sander Lower S.E."/>
            <person name="Weng J.-K."/>
        </authorList>
    </citation>
    <scope>NUCLEOTIDE SEQUENCE</scope>
    <source>
        <strain evidence="3">TRF0915ILg1</strain>
        <tissue evidence="3">Whole body</tissue>
    </source>
</reference>